<dbReference type="Proteomes" id="UP001162162">
    <property type="component" value="Unassembled WGS sequence"/>
</dbReference>
<proteinExistence type="predicted"/>
<sequence>MIRPRLETNVKSLVLLVKPADPGGGPSQRAIQLNVNNRSVQHYIARDKKSLWIQSDHGDIQHLSCGPVLSSERHEDKGVSGII</sequence>
<comment type="caution">
    <text evidence="1">The sequence shown here is derived from an EMBL/GenBank/DDBJ whole genome shotgun (WGS) entry which is preliminary data.</text>
</comment>
<protein>
    <submittedName>
        <fullName evidence="1">Uncharacterized protein</fullName>
    </submittedName>
</protein>
<gene>
    <name evidence="1" type="ORF">NQ318_017928</name>
</gene>
<organism evidence="1 2">
    <name type="scientific">Aromia moschata</name>
    <dbReference type="NCBI Taxonomy" id="1265417"/>
    <lineage>
        <taxon>Eukaryota</taxon>
        <taxon>Metazoa</taxon>
        <taxon>Ecdysozoa</taxon>
        <taxon>Arthropoda</taxon>
        <taxon>Hexapoda</taxon>
        <taxon>Insecta</taxon>
        <taxon>Pterygota</taxon>
        <taxon>Neoptera</taxon>
        <taxon>Endopterygota</taxon>
        <taxon>Coleoptera</taxon>
        <taxon>Polyphaga</taxon>
        <taxon>Cucujiformia</taxon>
        <taxon>Chrysomeloidea</taxon>
        <taxon>Cerambycidae</taxon>
        <taxon>Cerambycinae</taxon>
        <taxon>Callichromatini</taxon>
        <taxon>Aromia</taxon>
    </lineage>
</organism>
<accession>A0AAV8YE73</accession>
<name>A0AAV8YE73_9CUCU</name>
<dbReference type="AlphaFoldDB" id="A0AAV8YE73"/>
<reference evidence="1" key="1">
    <citation type="journal article" date="2023" name="Insect Mol. Biol.">
        <title>Genome sequencing provides insights into the evolution of gene families encoding plant cell wall-degrading enzymes in longhorned beetles.</title>
        <authorList>
            <person name="Shin N.R."/>
            <person name="Okamura Y."/>
            <person name="Kirsch R."/>
            <person name="Pauchet Y."/>
        </authorList>
    </citation>
    <scope>NUCLEOTIDE SEQUENCE</scope>
    <source>
        <strain evidence="1">AMC_N1</strain>
    </source>
</reference>
<keyword evidence="2" id="KW-1185">Reference proteome</keyword>
<evidence type="ECO:0000313" key="2">
    <source>
        <dbReference type="Proteomes" id="UP001162162"/>
    </source>
</evidence>
<evidence type="ECO:0000313" key="1">
    <source>
        <dbReference type="EMBL" id="KAJ8948759.1"/>
    </source>
</evidence>
<dbReference type="EMBL" id="JAPWTK010000131">
    <property type="protein sequence ID" value="KAJ8948759.1"/>
    <property type="molecule type" value="Genomic_DNA"/>
</dbReference>